<feature type="non-terminal residue" evidence="2">
    <location>
        <position position="149"/>
    </location>
</feature>
<sequence>MFIGESNLSPSLAMASQTNRQQVRGLVSQAYQQVTGSSPQSSQRVPLATEPVANEQSPDSSDSTRRVLQAQDPAKFALDTKLRQQEASEERLQENTEISDSSRPQGEVILVRSQFPHTSGKLASWDDDIPRAIVILRNPLHALPCYFDR</sequence>
<evidence type="ECO:0000256" key="1">
    <source>
        <dbReference type="SAM" id="MobiDB-lite"/>
    </source>
</evidence>
<feature type="compositionally biased region" description="Basic and acidic residues" evidence="1">
    <location>
        <begin position="78"/>
        <end position="94"/>
    </location>
</feature>
<feature type="region of interest" description="Disordered" evidence="1">
    <location>
        <begin position="29"/>
        <end position="105"/>
    </location>
</feature>
<dbReference type="OrthoDB" id="5985073at2759"/>
<name>K0RPA8_THAOC</name>
<evidence type="ECO:0000313" key="2">
    <source>
        <dbReference type="EMBL" id="EJK54119.1"/>
    </source>
</evidence>
<feature type="compositionally biased region" description="Polar residues" evidence="1">
    <location>
        <begin position="29"/>
        <end position="44"/>
    </location>
</feature>
<dbReference type="Proteomes" id="UP000266841">
    <property type="component" value="Unassembled WGS sequence"/>
</dbReference>
<protein>
    <submittedName>
        <fullName evidence="2">Uncharacterized protein</fullName>
    </submittedName>
</protein>
<comment type="caution">
    <text evidence="2">The sequence shown here is derived from an EMBL/GenBank/DDBJ whole genome shotgun (WGS) entry which is preliminary data.</text>
</comment>
<dbReference type="AlphaFoldDB" id="K0RPA8"/>
<feature type="compositionally biased region" description="Polar residues" evidence="1">
    <location>
        <begin position="95"/>
        <end position="104"/>
    </location>
</feature>
<gene>
    <name evidence="2" type="ORF">THAOC_26320</name>
</gene>
<keyword evidence="3" id="KW-1185">Reference proteome</keyword>
<reference evidence="2 3" key="1">
    <citation type="journal article" date="2012" name="Genome Biol.">
        <title>Genome and low-iron response of an oceanic diatom adapted to chronic iron limitation.</title>
        <authorList>
            <person name="Lommer M."/>
            <person name="Specht M."/>
            <person name="Roy A.S."/>
            <person name="Kraemer L."/>
            <person name="Andreson R."/>
            <person name="Gutowska M.A."/>
            <person name="Wolf J."/>
            <person name="Bergner S.V."/>
            <person name="Schilhabel M.B."/>
            <person name="Klostermeier U.C."/>
            <person name="Beiko R.G."/>
            <person name="Rosenstiel P."/>
            <person name="Hippler M."/>
            <person name="Laroche J."/>
        </authorList>
    </citation>
    <scope>NUCLEOTIDE SEQUENCE [LARGE SCALE GENOMIC DNA]</scope>
    <source>
        <strain evidence="2 3">CCMP1005</strain>
    </source>
</reference>
<evidence type="ECO:0000313" key="3">
    <source>
        <dbReference type="Proteomes" id="UP000266841"/>
    </source>
</evidence>
<proteinExistence type="predicted"/>
<dbReference type="EMBL" id="AGNL01036334">
    <property type="protein sequence ID" value="EJK54119.1"/>
    <property type="molecule type" value="Genomic_DNA"/>
</dbReference>
<accession>K0RPA8</accession>
<organism evidence="2 3">
    <name type="scientific">Thalassiosira oceanica</name>
    <name type="common">Marine diatom</name>
    <dbReference type="NCBI Taxonomy" id="159749"/>
    <lineage>
        <taxon>Eukaryota</taxon>
        <taxon>Sar</taxon>
        <taxon>Stramenopiles</taxon>
        <taxon>Ochrophyta</taxon>
        <taxon>Bacillariophyta</taxon>
        <taxon>Coscinodiscophyceae</taxon>
        <taxon>Thalassiosirophycidae</taxon>
        <taxon>Thalassiosirales</taxon>
        <taxon>Thalassiosiraceae</taxon>
        <taxon>Thalassiosira</taxon>
    </lineage>
</organism>